<protein>
    <submittedName>
        <fullName evidence="2">Uncharacterized protein</fullName>
    </submittedName>
</protein>
<keyword evidence="1" id="KW-0472">Membrane</keyword>
<dbReference type="RefSeq" id="WP_199704046.1">
    <property type="nucleotide sequence ID" value="NZ_JAEMNV010000003.1"/>
</dbReference>
<keyword evidence="3" id="KW-1185">Reference proteome</keyword>
<sequence length="47" mass="5145">MTNFDDKSPTTTRTEGVTDFSLVLALIAIGMLGFAFAFIALFPTDRM</sequence>
<gene>
    <name evidence="2" type="ORF">JGU71_10590</name>
</gene>
<feature type="transmembrane region" description="Helical" evidence="1">
    <location>
        <begin position="20"/>
        <end position="42"/>
    </location>
</feature>
<evidence type="ECO:0000256" key="1">
    <source>
        <dbReference type="SAM" id="Phobius"/>
    </source>
</evidence>
<proteinExistence type="predicted"/>
<accession>A0A934NQB8</accession>
<dbReference type="Proteomes" id="UP000655868">
    <property type="component" value="Unassembled WGS sequence"/>
</dbReference>
<dbReference type="EMBL" id="JAEMNV010000003">
    <property type="protein sequence ID" value="MBJ8339337.1"/>
    <property type="molecule type" value="Genomic_DNA"/>
</dbReference>
<evidence type="ECO:0000313" key="2">
    <source>
        <dbReference type="EMBL" id="MBJ8339337.1"/>
    </source>
</evidence>
<organism evidence="2 3">
    <name type="scientific">Antrihabitans stalagmiti</name>
    <dbReference type="NCBI Taxonomy" id="2799499"/>
    <lineage>
        <taxon>Bacteria</taxon>
        <taxon>Bacillati</taxon>
        <taxon>Actinomycetota</taxon>
        <taxon>Actinomycetes</taxon>
        <taxon>Mycobacteriales</taxon>
        <taxon>Nocardiaceae</taxon>
        <taxon>Antrihabitans</taxon>
    </lineage>
</organism>
<keyword evidence="1" id="KW-1133">Transmembrane helix</keyword>
<reference evidence="2" key="1">
    <citation type="submission" date="2020-12" db="EMBL/GenBank/DDBJ databases">
        <title>Antrihabitans popcorni sp. nov. and Antrihabitans auranticaus sp. nov., isolated from a larva cave.</title>
        <authorList>
            <person name="Lee S.D."/>
            <person name="Kim I.S."/>
        </authorList>
    </citation>
    <scope>NUCLEOTIDE SEQUENCE</scope>
    <source>
        <strain evidence="2">YC3-6</strain>
    </source>
</reference>
<name>A0A934NQB8_9NOCA</name>
<evidence type="ECO:0000313" key="3">
    <source>
        <dbReference type="Proteomes" id="UP000655868"/>
    </source>
</evidence>
<dbReference type="AlphaFoldDB" id="A0A934NQB8"/>
<comment type="caution">
    <text evidence="2">The sequence shown here is derived from an EMBL/GenBank/DDBJ whole genome shotgun (WGS) entry which is preliminary data.</text>
</comment>
<keyword evidence="1" id="KW-0812">Transmembrane</keyword>